<feature type="transmembrane region" description="Helical" evidence="1">
    <location>
        <begin position="269"/>
        <end position="294"/>
    </location>
</feature>
<keyword evidence="3" id="KW-1185">Reference proteome</keyword>
<evidence type="ECO:0000313" key="3">
    <source>
        <dbReference type="Proteomes" id="UP000007882"/>
    </source>
</evidence>
<dbReference type="HOGENOM" id="CLU_775303_0_0_11"/>
<dbReference type="Proteomes" id="UP000007882">
    <property type="component" value="Chromosome"/>
</dbReference>
<keyword evidence="1" id="KW-0812">Transmembrane</keyword>
<name>I0HJJ0_ACTM4</name>
<dbReference type="PATRIC" id="fig|512565.3.peg.7977"/>
<dbReference type="EMBL" id="AP012319">
    <property type="protein sequence ID" value="BAL93177.1"/>
    <property type="molecule type" value="Genomic_DNA"/>
</dbReference>
<reference evidence="2 3" key="1">
    <citation type="submission" date="2012-02" db="EMBL/GenBank/DDBJ databases">
        <title>Complete genome sequence of Actinoplanes missouriensis 431 (= NBRC 102363).</title>
        <authorList>
            <person name="Ohnishi Y."/>
            <person name="Ishikawa J."/>
            <person name="Sekine M."/>
            <person name="Hosoyama A."/>
            <person name="Harada T."/>
            <person name="Narita H."/>
            <person name="Hata T."/>
            <person name="Konno Y."/>
            <person name="Tutikane K."/>
            <person name="Fujita N."/>
            <person name="Horinouchi S."/>
            <person name="Hayakawa M."/>
        </authorList>
    </citation>
    <scope>NUCLEOTIDE SEQUENCE [LARGE SCALE GENOMIC DNA]</scope>
    <source>
        <strain evidence="3">ATCC 14538 / DSM 43046 / CBS 188.64 / JCM 3121 / NBRC 102363 / NCIMB 12654 / NRRL B-3342 / UNCC 431</strain>
    </source>
</reference>
<evidence type="ECO:0000256" key="1">
    <source>
        <dbReference type="SAM" id="Phobius"/>
    </source>
</evidence>
<feature type="transmembrane region" description="Helical" evidence="1">
    <location>
        <begin position="233"/>
        <end position="257"/>
    </location>
</feature>
<keyword evidence="1" id="KW-1133">Transmembrane helix</keyword>
<dbReference type="KEGG" id="ams:AMIS_79570"/>
<keyword evidence="1" id="KW-0472">Membrane</keyword>
<dbReference type="STRING" id="512565.AMIS_79570"/>
<feature type="transmembrane region" description="Helical" evidence="1">
    <location>
        <begin position="314"/>
        <end position="335"/>
    </location>
</feature>
<sequence length="357" mass="38792">MTAHWGYRFLVRAYPAGPRRDEVLDTLLALGRRAPSWREAANLLRHGLRARLGRPASGAVVAVALLVALTTGFFAAALSTRAAWEAVPDYPSGARLAEITTTVFPSLPIEGGRDEGRVFRDPTGDHQWLEPFNEDFAYAGYSFGPAGMYVSGDYRTWFGQARQRLIDAGWTVREEYPTGATDIASGLLEPSGRALVAERGPLSLHLETTVDVVDTPAGEFYALASLNRWQPGWVTAVGVVFWLLGGLAGWLVIGWASRRTEAVGGMARFLSAAATIAALVFLTPLTLLGVIGFVAETWRFDRPGQPFWSWSMVWGYGCNALGVLLLITALIIAVAGGRARHEEQIGPDPRFHRSGPI</sequence>
<proteinExistence type="predicted"/>
<evidence type="ECO:0000313" key="2">
    <source>
        <dbReference type="EMBL" id="BAL93177.1"/>
    </source>
</evidence>
<accession>I0HJJ0</accession>
<feature type="transmembrane region" description="Helical" evidence="1">
    <location>
        <begin position="58"/>
        <end position="78"/>
    </location>
</feature>
<gene>
    <name evidence="2" type="ordered locus">AMIS_79570</name>
</gene>
<protein>
    <submittedName>
        <fullName evidence="2">Uncharacterized protein</fullName>
    </submittedName>
</protein>
<dbReference type="OrthoDB" id="3344150at2"/>
<dbReference type="RefSeq" id="WP_014448059.1">
    <property type="nucleotide sequence ID" value="NC_017093.1"/>
</dbReference>
<organism evidence="2 3">
    <name type="scientific">Actinoplanes missouriensis (strain ATCC 14538 / DSM 43046 / CBS 188.64 / JCM 3121 / NBRC 102363 / NCIMB 12654 / NRRL B-3342 / UNCC 431)</name>
    <dbReference type="NCBI Taxonomy" id="512565"/>
    <lineage>
        <taxon>Bacteria</taxon>
        <taxon>Bacillati</taxon>
        <taxon>Actinomycetota</taxon>
        <taxon>Actinomycetes</taxon>
        <taxon>Micromonosporales</taxon>
        <taxon>Micromonosporaceae</taxon>
        <taxon>Actinoplanes</taxon>
    </lineage>
</organism>
<dbReference type="AlphaFoldDB" id="I0HJJ0"/>